<dbReference type="EMBL" id="JADBJN010000003">
    <property type="protein sequence ID" value="KAG5672994.1"/>
    <property type="molecule type" value="Genomic_DNA"/>
</dbReference>
<evidence type="ECO:0000313" key="3">
    <source>
        <dbReference type="Proteomes" id="UP001107558"/>
    </source>
</evidence>
<dbReference type="Proteomes" id="UP001107558">
    <property type="component" value="Chromosome 3"/>
</dbReference>
<gene>
    <name evidence="2" type="ORF">PVAND_003075</name>
</gene>
<keyword evidence="3" id="KW-1185">Reference proteome</keyword>
<feature type="chain" id="PRO_5039924507" evidence="1">
    <location>
        <begin position="17"/>
        <end position="84"/>
    </location>
</feature>
<comment type="caution">
    <text evidence="2">The sequence shown here is derived from an EMBL/GenBank/DDBJ whole genome shotgun (WGS) entry which is preliminary data.</text>
</comment>
<keyword evidence="1" id="KW-0732">Signal</keyword>
<protein>
    <submittedName>
        <fullName evidence="2">Uncharacterized protein</fullName>
    </submittedName>
</protein>
<dbReference type="AlphaFoldDB" id="A0A9J6BTD3"/>
<accession>A0A9J6BTD3</accession>
<proteinExistence type="predicted"/>
<name>A0A9J6BTD3_POLVA</name>
<feature type="signal peptide" evidence="1">
    <location>
        <begin position="1"/>
        <end position="16"/>
    </location>
</feature>
<evidence type="ECO:0000256" key="1">
    <source>
        <dbReference type="SAM" id="SignalP"/>
    </source>
</evidence>
<sequence length="84" mass="9535">MKLLVLFSVLFVVASSQKDEHDWVDGFTDDDASTNVKQELENRFYGDQCVCVTDPCPCNPNFGRRRNKNCVCVRPPCDECNMLG</sequence>
<organism evidence="2 3">
    <name type="scientific">Polypedilum vanderplanki</name>
    <name type="common">Sleeping chironomid midge</name>
    <dbReference type="NCBI Taxonomy" id="319348"/>
    <lineage>
        <taxon>Eukaryota</taxon>
        <taxon>Metazoa</taxon>
        <taxon>Ecdysozoa</taxon>
        <taxon>Arthropoda</taxon>
        <taxon>Hexapoda</taxon>
        <taxon>Insecta</taxon>
        <taxon>Pterygota</taxon>
        <taxon>Neoptera</taxon>
        <taxon>Endopterygota</taxon>
        <taxon>Diptera</taxon>
        <taxon>Nematocera</taxon>
        <taxon>Chironomoidea</taxon>
        <taxon>Chironomidae</taxon>
        <taxon>Chironominae</taxon>
        <taxon>Polypedilum</taxon>
        <taxon>Polypedilum</taxon>
    </lineage>
</organism>
<evidence type="ECO:0000313" key="2">
    <source>
        <dbReference type="EMBL" id="KAG5672994.1"/>
    </source>
</evidence>
<reference evidence="2" key="1">
    <citation type="submission" date="2021-03" db="EMBL/GenBank/DDBJ databases">
        <title>Chromosome level genome of the anhydrobiotic midge Polypedilum vanderplanki.</title>
        <authorList>
            <person name="Yoshida Y."/>
            <person name="Kikawada T."/>
            <person name="Gusev O."/>
        </authorList>
    </citation>
    <scope>NUCLEOTIDE SEQUENCE</scope>
    <source>
        <strain evidence="2">NIAS01</strain>
        <tissue evidence="2">Whole body or cell culture</tissue>
    </source>
</reference>